<gene>
    <name evidence="1" type="ORF">NHX12_024864</name>
</gene>
<sequence length="113" mass="12230">MLVHGWSVWDNLGMYLSAPHGSQLAPTPGPPLWSHRNAFNANGYAKRAASSCSAAKPGLQRPEPPAQRLPALQQPVALLHQALQQHAAGDGSWMAGGKRTLSDERDVVFLRTR</sequence>
<keyword evidence="2" id="KW-1185">Reference proteome</keyword>
<evidence type="ECO:0000313" key="1">
    <source>
        <dbReference type="EMBL" id="KAJ3607813.1"/>
    </source>
</evidence>
<dbReference type="EMBL" id="JANIIK010000040">
    <property type="protein sequence ID" value="KAJ3607813.1"/>
    <property type="molecule type" value="Genomic_DNA"/>
</dbReference>
<name>A0A9Q0IRR0_9TELE</name>
<protein>
    <submittedName>
        <fullName evidence="1">Uncharacterized protein</fullName>
    </submittedName>
</protein>
<dbReference type="Proteomes" id="UP001148018">
    <property type="component" value="Unassembled WGS sequence"/>
</dbReference>
<organism evidence="1 2">
    <name type="scientific">Muraenolepis orangiensis</name>
    <name type="common">Patagonian moray cod</name>
    <dbReference type="NCBI Taxonomy" id="630683"/>
    <lineage>
        <taxon>Eukaryota</taxon>
        <taxon>Metazoa</taxon>
        <taxon>Chordata</taxon>
        <taxon>Craniata</taxon>
        <taxon>Vertebrata</taxon>
        <taxon>Euteleostomi</taxon>
        <taxon>Actinopterygii</taxon>
        <taxon>Neopterygii</taxon>
        <taxon>Teleostei</taxon>
        <taxon>Neoteleostei</taxon>
        <taxon>Acanthomorphata</taxon>
        <taxon>Zeiogadaria</taxon>
        <taxon>Gadariae</taxon>
        <taxon>Gadiformes</taxon>
        <taxon>Muraenolepidoidei</taxon>
        <taxon>Muraenolepididae</taxon>
        <taxon>Muraenolepis</taxon>
    </lineage>
</organism>
<proteinExistence type="predicted"/>
<accession>A0A9Q0IRR0</accession>
<evidence type="ECO:0000313" key="2">
    <source>
        <dbReference type="Proteomes" id="UP001148018"/>
    </source>
</evidence>
<dbReference type="AlphaFoldDB" id="A0A9Q0IRR0"/>
<reference evidence="1" key="1">
    <citation type="submission" date="2022-07" db="EMBL/GenBank/DDBJ databases">
        <title>Chromosome-level genome of Muraenolepis orangiensis.</title>
        <authorList>
            <person name="Kim J."/>
        </authorList>
    </citation>
    <scope>NUCLEOTIDE SEQUENCE</scope>
    <source>
        <strain evidence="1">KU_S4_2022</strain>
        <tissue evidence="1">Muscle</tissue>
    </source>
</reference>
<comment type="caution">
    <text evidence="1">The sequence shown here is derived from an EMBL/GenBank/DDBJ whole genome shotgun (WGS) entry which is preliminary data.</text>
</comment>